<organism evidence="2">
    <name type="scientific">Arcobacter cryaerophilus gv. pseudocryaerophilus</name>
    <dbReference type="NCBI Taxonomy" id="2933791"/>
    <lineage>
        <taxon>Bacteria</taxon>
        <taxon>Pseudomonadati</taxon>
        <taxon>Campylobacterota</taxon>
        <taxon>Epsilonproteobacteria</taxon>
        <taxon>Campylobacterales</taxon>
        <taxon>Arcobacteraceae</taxon>
        <taxon>Aliarcobacter</taxon>
    </lineage>
</organism>
<dbReference type="EC" id="2.3.1.-" evidence="2"/>
<dbReference type="AlphaFoldDB" id="A0AA96DSV6"/>
<protein>
    <submittedName>
        <fullName evidence="2">GNAT family N-acetyltransferase</fullName>
        <ecNumber evidence="2">2.3.1.-</ecNumber>
    </submittedName>
</protein>
<dbReference type="Pfam" id="PF13480">
    <property type="entry name" value="Acetyltransf_6"/>
    <property type="match status" value="1"/>
</dbReference>
<dbReference type="Proteomes" id="UP001305220">
    <property type="component" value="Chromosome"/>
</dbReference>
<gene>
    <name evidence="2" type="ORF">RMP68_10695</name>
</gene>
<evidence type="ECO:0000313" key="2">
    <source>
        <dbReference type="EMBL" id="WNL33954.1"/>
    </source>
</evidence>
<evidence type="ECO:0000259" key="1">
    <source>
        <dbReference type="Pfam" id="PF13480"/>
    </source>
</evidence>
<dbReference type="InterPro" id="IPR038740">
    <property type="entry name" value="BioF2-like_GNAT_dom"/>
</dbReference>
<dbReference type="Gene3D" id="3.40.630.30">
    <property type="match status" value="1"/>
</dbReference>
<feature type="domain" description="BioF2-like acetyltransferase" evidence="1">
    <location>
        <begin position="152"/>
        <end position="273"/>
    </location>
</feature>
<dbReference type="PANTHER" id="PTHR36174">
    <property type="entry name" value="LIPID II:GLYCINE GLYCYLTRANSFERASE"/>
    <property type="match status" value="1"/>
</dbReference>
<proteinExistence type="predicted"/>
<dbReference type="EMBL" id="CP134856">
    <property type="protein sequence ID" value="WNL33954.1"/>
    <property type="molecule type" value="Genomic_DNA"/>
</dbReference>
<sequence length="317" mass="37840">MTNKEKYRKFCEKEKNIPIFSKDWWLDSVCGENAWDVVLFEKGGEIWASLPYQKTKKSIFEIITMPKLTQTMGVYIKYPPKQKYYKKLSWEKEVMEILISNLPKVDYFSQNFDHSITNWLPFYWAGFEQTTRYTYIIENISIEELEKNFETDIRRRRRRKAYEIGIEIIESEDIETFYKLNTMTFARQNIDISYSFEFVKNLFEKCKENSAVKMYFAKYQDEVIAVNFLVYDDNTVYYLMGGIDPSKKDLGAMDAIQFESIKFALESGKRFDFEGSMIESIEKYFRSFGAIQTPYFNISKTNSKLLKIRKLIKDILK</sequence>
<dbReference type="RefSeq" id="WP_390870964.1">
    <property type="nucleotide sequence ID" value="NZ_CP128652.1"/>
</dbReference>
<accession>A0AA96DSV6</accession>
<dbReference type="PANTHER" id="PTHR36174:SF1">
    <property type="entry name" value="LIPID II:GLYCINE GLYCYLTRANSFERASE"/>
    <property type="match status" value="1"/>
</dbReference>
<keyword evidence="2" id="KW-0808">Transferase</keyword>
<name>A0AA96DSV6_9BACT</name>
<dbReference type="InterPro" id="IPR016181">
    <property type="entry name" value="Acyl_CoA_acyltransferase"/>
</dbReference>
<dbReference type="InterPro" id="IPR050644">
    <property type="entry name" value="PG_Glycine_Bridge_Synth"/>
</dbReference>
<dbReference type="SUPFAM" id="SSF55729">
    <property type="entry name" value="Acyl-CoA N-acyltransferases (Nat)"/>
    <property type="match status" value="1"/>
</dbReference>
<keyword evidence="2" id="KW-0012">Acyltransferase</keyword>
<dbReference type="GO" id="GO:0016746">
    <property type="term" value="F:acyltransferase activity"/>
    <property type="evidence" value="ECO:0007669"/>
    <property type="project" value="UniProtKB-KW"/>
</dbReference>
<reference evidence="2" key="1">
    <citation type="submission" date="2023-09" db="EMBL/GenBank/DDBJ databases">
        <title>Arcobacter tbilisiensis sp. nov. isolated from chicken meat in Tbilisi, Georgia.</title>
        <authorList>
            <person name="Matthias R."/>
            <person name="Zautner A.E."/>
        </authorList>
    </citation>
    <scope>NUCLEOTIDE SEQUENCE</scope>
    <source>
        <strain evidence="2">LEO 62</strain>
    </source>
</reference>